<feature type="compositionally biased region" description="Polar residues" evidence="2">
    <location>
        <begin position="454"/>
        <end position="468"/>
    </location>
</feature>
<sequence>MSELKKLFKLQDYDVKLKKMIRSILFFIAYLMHNEAYDYFSDDLNYAGAMGKFIPFDMDFNDQTLDTLLARKDYLDQSKISIDPTSPLYQVKNIIEFINAIQKAKRDKSIEVPLYNQCTAKVTFENPIYTLVAGDKCNLGINIGLLTSKLFENFNIDVLSSDFIQSNKLLLRSLVINDTYVSIDAGYNGIYSHSQSMIKLDGQINLKLEIPRSSPSAGRRVTTKTDTPKESQSNTPKFNFVLEGKLNGFETIILYNLTESPMVNVSITVPKITVKDFIKLWSLTPEGDELFLEHFKSMEISATVKGFFNTIDKHFQLFAEFTYDDKQGIHLDINLVIDKTKGKPVAAALVVKLDKIKDIVNYLKTKFGYKGPDFIKELLKSATLSLSNTSIDLIEYENFFKLNGKVQKSVEPGIHIYLETDMKSALKNCAKKEEPPANAQTPTAANAPKKNPPGNDQTPTATNSDSLVKTETSSVKDLIKISISTSGVVISLPKEFSEDLKTLMDCFLREMNVYVQTKVVPSLLDKTKQPNMFYISELSFLDQTFKMTLAYNGDIDIGFGVVLSKPTFAVSKKNDSKEPWNFEAQANVSSKSLTDSTNKGKIEITFNTHNYSQFNIKIPALDITNLAKYFGANPFDDATKNFENSFNIAIKDLYIDGKLNLTSETGELTVTASPVINGMTGLTLAAFIWKEPKVRPEITFGFVMKNMRLDKALKQFANVNMTDSWLSNVTIVMLISTAKKSNCEGKKSENPECQKSSATTSSKPASTKPASAIARANTNPAKSNTSPTSSKPSTASSSKESKKKTHFDTIDDLRDIEIGKGFVLRANVSLDTDVSKCNGNGICKFLVENKVEKIYLHGSLLFDDQNKPSVTIKAGIEGTIQLGQTDDVVLKNVFLELEFGATNNKISLNCEFHIKYGVNGDENKSLLKIKGFIMLDLSGQLKIGGSMDGIVKKPFDIQWLAFDKLRLNLGLDLKTGLPSIEMGAEIWLGKITDDELPSGNTPVLFKFYGAFGINAAKPTECFFYARSFGSNLTIKNVLEAIGSKTELPSMVAESGFVDEIKFSVSFYTEEKRIEEFDFSISPGVMFKGKISILGYIIECDLRFDHIKREFLLDAKFDPIDDWGSGLIKLYRSAEDLTNGPVFYLKLVLDPFNLDVCIKGYINILGIAAGINIKITDQSFSFLVTGNLWGVLNMSIAVSASYSNSKLQAFCFEGCVGLDIIKIVSESAKESVEAAQKKANAVFELAKKTLEKAEKDVEEVKKKIESWEAGIEKYKEQLENRKKQINEEMEKLKADCGPKCGTVCIPFFGWKSHCTTIWGRPVGCVTWDYCKWTAPNLVCIAACEINKGLAKFAAWAEKLGIKILQGLADIGGLFLKAASGLTEIGKGIIKMAEGVLNLAKATTNAVFNIAKSLTELKIDSICVNAKFDPETKTCVGYSLKGSYVGMEFSFSGSLCIDLATFRTLGSKSAKTAEPQIEKLDESAASIDANSKEVERACNELSKNASKLESDVKSKTSDKIEKRSHVPTEDELRIHKLIYDPLPLVNLRSEETVNAMKSAVPWEYLGIEDIGTKDAVVRFINNASSRHQIPNEESHDFCHQHQNVLSRYSTIADGFSSAIKHVNEAKKGYINQKRSYLNQIDHLNFLIRSGPLNNMTLSEQQDITYWRDYADNHIKSYLDKAASVFHGKKRDSINNVRQTINDVIVSERGVKLPEYINYLHSLAVKADKKSQVNTKPYNDYSLSWHHIKEILLNVASDELLPTPEIAKQIDKVQKMLSSMKRSRIPCAA</sequence>
<feature type="coiled-coil region" evidence="1">
    <location>
        <begin position="1235"/>
        <end position="1294"/>
    </location>
</feature>
<feature type="compositionally biased region" description="Low complexity" evidence="2">
    <location>
        <begin position="755"/>
        <end position="798"/>
    </location>
</feature>
<feature type="region of interest" description="Disordered" evidence="2">
    <location>
        <begin position="214"/>
        <end position="234"/>
    </location>
</feature>
<accession>A0ABM4DPI8</accession>
<evidence type="ECO:0000256" key="2">
    <source>
        <dbReference type="SAM" id="MobiDB-lite"/>
    </source>
</evidence>
<feature type="compositionally biased region" description="Low complexity" evidence="2">
    <location>
        <begin position="436"/>
        <end position="453"/>
    </location>
</feature>
<evidence type="ECO:0000313" key="4">
    <source>
        <dbReference type="RefSeq" id="XP_065676501.1"/>
    </source>
</evidence>
<feature type="coiled-coil region" evidence="1">
    <location>
        <begin position="1489"/>
        <end position="1516"/>
    </location>
</feature>
<feature type="region of interest" description="Disordered" evidence="2">
    <location>
        <begin position="431"/>
        <end position="468"/>
    </location>
</feature>
<feature type="region of interest" description="Disordered" evidence="2">
    <location>
        <begin position="743"/>
        <end position="806"/>
    </location>
</feature>
<keyword evidence="3" id="KW-1185">Reference proteome</keyword>
<feature type="compositionally biased region" description="Basic and acidic residues" evidence="2">
    <location>
        <begin position="743"/>
        <end position="752"/>
    </location>
</feature>
<keyword evidence="1" id="KW-0175">Coiled coil</keyword>
<evidence type="ECO:0000256" key="1">
    <source>
        <dbReference type="SAM" id="Coils"/>
    </source>
</evidence>
<name>A0ABM4DPI8_HYDVU</name>
<proteinExistence type="predicted"/>
<protein>
    <submittedName>
        <fullName evidence="4">Uncharacterized protein LOC136092363</fullName>
    </submittedName>
</protein>
<gene>
    <name evidence="4" type="primary">LOC136092363</name>
</gene>
<dbReference type="GeneID" id="136092363"/>
<dbReference type="Proteomes" id="UP001652625">
    <property type="component" value="Chromosome 15"/>
</dbReference>
<reference evidence="4" key="1">
    <citation type="submission" date="2025-08" db="UniProtKB">
        <authorList>
            <consortium name="RefSeq"/>
        </authorList>
    </citation>
    <scope>IDENTIFICATION</scope>
</reference>
<evidence type="ECO:0000313" key="3">
    <source>
        <dbReference type="Proteomes" id="UP001652625"/>
    </source>
</evidence>
<organism evidence="3 4">
    <name type="scientific">Hydra vulgaris</name>
    <name type="common">Hydra</name>
    <name type="synonym">Hydra attenuata</name>
    <dbReference type="NCBI Taxonomy" id="6087"/>
    <lineage>
        <taxon>Eukaryota</taxon>
        <taxon>Metazoa</taxon>
        <taxon>Cnidaria</taxon>
        <taxon>Hydrozoa</taxon>
        <taxon>Hydroidolina</taxon>
        <taxon>Anthoathecata</taxon>
        <taxon>Aplanulata</taxon>
        <taxon>Hydridae</taxon>
        <taxon>Hydra</taxon>
    </lineage>
</organism>
<dbReference type="RefSeq" id="XP_065676501.1">
    <property type="nucleotide sequence ID" value="XM_065820429.1"/>
</dbReference>